<protein>
    <submittedName>
        <fullName evidence="3">Stabilization protein</fullName>
    </submittedName>
</protein>
<proteinExistence type="predicted"/>
<dbReference type="InterPro" id="IPR057888">
    <property type="entry name" value="crAss_MUZ_C"/>
</dbReference>
<sequence length="1480" mass="166857">MRKSQEFIIKGMNRDLSLSKFSPELAYENMNLRITVLNSNTLLSVTNEKGNTRVSISGDSIEGECIGRCVLGKYLVLFTVSGNASRIYRLNVGDSESFESLLLYSGDLGFDRSHPIECLGIVETENIQKVYWIDGIHQLRSVNIVADEEHRALWSDISFDSVLSLQLKEECSVTKSVGTGIFPSGVVQYAATYFNKYGQQSNIFYTSPLFYISGDNRGLSPEESYGTSFRINIKNIDTNFDHIRVYSILRTSEEGTPVVKIVGDIDITNYSDLSKGIEVESIQFTSPTGSFSYKEMGGDQTSLPLGPSYFNVRAGEYITFYRSLYSAETGQVDSVRVGSDELLFLKTDNHNSILTITGQASGTKFIVSADSDGVSVTDTNTGVSIDPTELLYVGGEDIIAGAITYKDNTLFLGNLKLNTSVIPDSIKFASRGFQMSYKDKELPVQDDGSATGYAYKSSLSWSLDDITTFMGSEYYRIGVRFQHKSGRFSEIVYIRDWYMNYRPEITSSGGIVSISCKMPYITIPVNVQKELRALGYVRAQGVVVFPDQNTRRVVCQGILQPTVFNLGNRISGGSPYAQAGWKMRFLKNDPLPYDIIYPSADTHGNVGYLGEIQSDIWYVEPIVNKDKADNLRNLNTNKYFIDNTILTLESPDITFDDRVQALDLSNTQLRVVGIATFTAAVPDYTITLSKAAYRPTGGFRKVPPKDYSHLNGGAASFVNWPMYVDKFTANTDTSYFSDDDALFPLYMWHRAGSINNSKGLDDDAQGFGILDKKIFTQLFYSNKVTYLEAPLRNLRTSDIRLFNSNEVTAVRLSRETGDVITYYGNIDTMVPPPPYHPYVMGEYGFEWDNDSNYKVPGYFLTYVVRTGHNYLEDVTNRVDHGPITDNDFYSFERRIVGTSDVPDENFENRSGDTLQHAKITDGIRMTYKTSPHIVVSLGITGSVSSSLQKDMQVVLPSWRKEEKFYSTTNTESLSPDETDGWINDISLENIAPTEASKSVVMAELYRPGTPDFGGYDEAALQVNRWLTAGPTVYMDGEGSVNVEYTRGDTFVQRYDHLRTYPFTSDDLNQNIEIASFLCMTRVNIDGRYDRNRGLPVNMSTTPSIFNLYNPVYSQKDDYFLPSYLSSDLLKTDYFPSTITWSRTKTYGEDIDTWSSVSMTSVLDMDGGLGPVRALKFYNNDILSFQDNGIAKVLFNSRVQVGTSDQVPIEVANSGKVDGKVYLSRHIGTVNKFSITETNMGLYFMDNNSTSIYLYNGQFNDLSDHLGFKSWCANNIMPDEYDKPLTEVFTSHYDKANGDIYFNNKDWSLCYSQLLGQFMSFYSYNGVPHMFNISGDFYSVDASGNAGLWKQHSGLPCHFYGSYKPFYTHIIACPDMIYDKVFDTLDFRADSFTQEGNLTEDTFDTIECWNEYQRGTSSLIFEKGRPSTLKRLYRVWRANIPREGNNPLGRLRNTWLNIRLSKNKANEYSTVLHDLTLHYTL</sequence>
<feature type="domain" description="Crassvirus muzzle protein C-terminal" evidence="1">
    <location>
        <begin position="1358"/>
        <end position="1442"/>
    </location>
</feature>
<feature type="domain" description="Crassvirus muzzle protein N-terminal region" evidence="2">
    <location>
        <begin position="458"/>
        <end position="1339"/>
    </location>
</feature>
<feature type="domain" description="Crassvirus muzzle protein N-terminal region" evidence="2">
    <location>
        <begin position="3"/>
        <end position="438"/>
    </location>
</feature>
<evidence type="ECO:0000313" key="3">
    <source>
        <dbReference type="EMBL" id="XCD04983.1"/>
    </source>
</evidence>
<name>A0AAU8AY87_9CAUD</name>
<evidence type="ECO:0000259" key="2">
    <source>
        <dbReference type="Pfam" id="PF25731"/>
    </source>
</evidence>
<evidence type="ECO:0000259" key="1">
    <source>
        <dbReference type="Pfam" id="PF25729"/>
    </source>
</evidence>
<dbReference type="InterPro" id="IPR057889">
    <property type="entry name" value="crAss_MUZ_N"/>
</dbReference>
<dbReference type="Pfam" id="PF25729">
    <property type="entry name" value="crAss_MUZ_C"/>
    <property type="match status" value="1"/>
</dbReference>
<reference evidence="3" key="1">
    <citation type="submission" date="2024-03" db="EMBL/GenBank/DDBJ databases">
        <title>Diverse circular DNA viruses in blood, oral, and fecal samples of captive lemurs.</title>
        <authorList>
            <person name="Paietta E.N."/>
            <person name="Kraberger S."/>
            <person name="Lund M.C."/>
            <person name="Custer J.M."/>
            <person name="Vargas K.M."/>
            <person name="Ehmke E.E."/>
            <person name="Yoder A.D."/>
            <person name="Varsani A."/>
        </authorList>
    </citation>
    <scope>NUCLEOTIDE SEQUENCE</scope>
    <source>
        <strain evidence="3">Duke_24FS_1</strain>
    </source>
</reference>
<dbReference type="EMBL" id="PP511520">
    <property type="protein sequence ID" value="XCD04983.1"/>
    <property type="molecule type" value="Genomic_DNA"/>
</dbReference>
<dbReference type="Pfam" id="PF25731">
    <property type="entry name" value="crAss_MUZ"/>
    <property type="match status" value="2"/>
</dbReference>
<organism evidence="3">
    <name type="scientific">Dulem virus 41</name>
    <dbReference type="NCBI Taxonomy" id="3145759"/>
    <lineage>
        <taxon>Viruses</taxon>
        <taxon>Duplodnaviria</taxon>
        <taxon>Heunggongvirae</taxon>
        <taxon>Uroviricota</taxon>
        <taxon>Caudoviricetes</taxon>
    </lineage>
</organism>
<accession>A0AAU8AY87</accession>